<comment type="caution">
    <text evidence="1">The sequence shown here is derived from an EMBL/GenBank/DDBJ whole genome shotgun (WGS) entry which is preliminary data.</text>
</comment>
<organism evidence="1 2">
    <name type="scientific">Flavobacterium arundinis</name>
    <dbReference type="NCBI Taxonomy" id="3139143"/>
    <lineage>
        <taxon>Bacteria</taxon>
        <taxon>Pseudomonadati</taxon>
        <taxon>Bacteroidota</taxon>
        <taxon>Flavobacteriia</taxon>
        <taxon>Flavobacteriales</taxon>
        <taxon>Flavobacteriaceae</taxon>
        <taxon>Flavobacterium</taxon>
    </lineage>
</organism>
<keyword evidence="2" id="KW-1185">Reference proteome</keyword>
<dbReference type="RefSeq" id="WP_341695847.1">
    <property type="nucleotide sequence ID" value="NZ_JBBYHR010000002.1"/>
</dbReference>
<evidence type="ECO:0000313" key="1">
    <source>
        <dbReference type="EMBL" id="MEL1243531.1"/>
    </source>
</evidence>
<dbReference type="Proteomes" id="UP001464555">
    <property type="component" value="Unassembled WGS sequence"/>
</dbReference>
<protein>
    <submittedName>
        <fullName evidence="1">Uncharacterized protein</fullName>
    </submittedName>
</protein>
<dbReference type="EMBL" id="JBBYHR010000002">
    <property type="protein sequence ID" value="MEL1243531.1"/>
    <property type="molecule type" value="Genomic_DNA"/>
</dbReference>
<reference evidence="1 2" key="1">
    <citation type="submission" date="2024-04" db="EMBL/GenBank/DDBJ databases">
        <title>Flavobacterium sp. DGU11 16S ribosomal RNA gene Genome sequencing and assembly.</title>
        <authorList>
            <person name="Park S."/>
        </authorList>
    </citation>
    <scope>NUCLEOTIDE SEQUENCE [LARGE SCALE GENOMIC DNA]</scope>
    <source>
        <strain evidence="1 2">DGU11</strain>
    </source>
</reference>
<proteinExistence type="predicted"/>
<evidence type="ECO:0000313" key="2">
    <source>
        <dbReference type="Proteomes" id="UP001464555"/>
    </source>
</evidence>
<gene>
    <name evidence="1" type="ORF">AAEO56_04595</name>
</gene>
<sequence length="313" mass="34086">MATSLTSTSNYSGKEAGVIIGKAFKEAVTLDSGFVTLNENVNYKLNLRKIELTGGRREYTCGFVPAGSIVLSEKVLEPKKFKDDFEVCLEDFRNQWNDGDLGDSAFNDGDMKVIMDAILAEKLAQEAEAIDTMIWQGDADNADEFDGYLKLFSDDDDIITVDGIAITKDNVEAQLMRALSEVPAGLQKKPIKVGVASNIAIAYSFLLISKAITNGLASDSNNKGKSDAATEIKFGKFTLVELPGLPDNHMVIAEPKNVVFGTGLKADFNNVHVVNTNETLLDGKVRGSLVYNAGVEYYNSEEIVWYRPATPSV</sequence>
<name>A0ABU9HTP7_9FLAO</name>
<accession>A0ABU9HTP7</accession>